<gene>
    <name evidence="5" type="ORF">AWB79_00874</name>
</gene>
<dbReference type="Pfam" id="PF13432">
    <property type="entry name" value="TPR_16"/>
    <property type="match status" value="2"/>
</dbReference>
<evidence type="ECO:0000313" key="6">
    <source>
        <dbReference type="Proteomes" id="UP000054851"/>
    </source>
</evidence>
<comment type="caution">
    <text evidence="5">The sequence shown here is derived from an EMBL/GenBank/DDBJ whole genome shotgun (WGS) entry which is preliminary data.</text>
</comment>
<proteinExistence type="predicted"/>
<name>A0A157ZH16_9BURK</name>
<feature type="region of interest" description="Disordered" evidence="4">
    <location>
        <begin position="203"/>
        <end position="223"/>
    </location>
</feature>
<keyword evidence="6" id="KW-1185">Reference proteome</keyword>
<dbReference type="SUPFAM" id="SSF48452">
    <property type="entry name" value="TPR-like"/>
    <property type="match status" value="1"/>
</dbReference>
<evidence type="ECO:0000256" key="3">
    <source>
        <dbReference type="PROSITE-ProRule" id="PRU00339"/>
    </source>
</evidence>
<dbReference type="STRING" id="1777140.AWB79_00874"/>
<dbReference type="Pfam" id="PF01075">
    <property type="entry name" value="Glyco_transf_9"/>
    <property type="match status" value="1"/>
</dbReference>
<dbReference type="InterPro" id="IPR019734">
    <property type="entry name" value="TPR_rpt"/>
</dbReference>
<feature type="repeat" description="TPR" evidence="3">
    <location>
        <begin position="139"/>
        <end position="172"/>
    </location>
</feature>
<keyword evidence="2 3" id="KW-0802">TPR repeat</keyword>
<dbReference type="PANTHER" id="PTHR44858">
    <property type="entry name" value="TETRATRICOPEPTIDE REPEAT PROTEIN 6"/>
    <property type="match status" value="1"/>
</dbReference>
<dbReference type="PANTHER" id="PTHR44858:SF1">
    <property type="entry name" value="UDP-N-ACETYLGLUCOSAMINE--PEPTIDE N-ACETYLGLUCOSAMINYLTRANSFERASE SPINDLY-RELATED"/>
    <property type="match status" value="1"/>
</dbReference>
<reference evidence="5" key="1">
    <citation type="submission" date="2016-01" db="EMBL/GenBank/DDBJ databases">
        <authorList>
            <person name="Peeters C."/>
        </authorList>
    </citation>
    <scope>NUCLEOTIDE SEQUENCE</scope>
    <source>
        <strain evidence="5">LMG 29322</strain>
    </source>
</reference>
<keyword evidence="1" id="KW-0677">Repeat</keyword>
<dbReference type="InterPro" id="IPR050498">
    <property type="entry name" value="Ycf3"/>
</dbReference>
<dbReference type="RefSeq" id="WP_232470817.1">
    <property type="nucleotide sequence ID" value="NZ_FCOA02000002.1"/>
</dbReference>
<accession>A0A157ZH16</accession>
<dbReference type="InterPro" id="IPR011990">
    <property type="entry name" value="TPR-like_helical_dom_sf"/>
</dbReference>
<dbReference type="SMART" id="SM00028">
    <property type="entry name" value="TPR"/>
    <property type="match status" value="4"/>
</dbReference>
<organism evidence="5 6">
    <name type="scientific">Caballeronia hypogeia</name>
    <dbReference type="NCBI Taxonomy" id="1777140"/>
    <lineage>
        <taxon>Bacteria</taxon>
        <taxon>Pseudomonadati</taxon>
        <taxon>Pseudomonadota</taxon>
        <taxon>Betaproteobacteria</taxon>
        <taxon>Burkholderiales</taxon>
        <taxon>Burkholderiaceae</taxon>
        <taxon>Caballeronia</taxon>
    </lineage>
</organism>
<feature type="repeat" description="TPR" evidence="3">
    <location>
        <begin position="105"/>
        <end position="138"/>
    </location>
</feature>
<dbReference type="EMBL" id="FCOA02000002">
    <property type="protein sequence ID" value="SAK44739.1"/>
    <property type="molecule type" value="Genomic_DNA"/>
</dbReference>
<evidence type="ECO:0000256" key="4">
    <source>
        <dbReference type="SAM" id="MobiDB-lite"/>
    </source>
</evidence>
<evidence type="ECO:0000256" key="1">
    <source>
        <dbReference type="ARBA" id="ARBA00022737"/>
    </source>
</evidence>
<dbReference type="Proteomes" id="UP000054851">
    <property type="component" value="Unassembled WGS sequence"/>
</dbReference>
<dbReference type="PROSITE" id="PS50005">
    <property type="entry name" value="TPR"/>
    <property type="match status" value="2"/>
</dbReference>
<dbReference type="SUPFAM" id="SSF53756">
    <property type="entry name" value="UDP-Glycosyltransferase/glycogen phosphorylase"/>
    <property type="match status" value="1"/>
</dbReference>
<evidence type="ECO:0000313" key="5">
    <source>
        <dbReference type="EMBL" id="SAK44739.1"/>
    </source>
</evidence>
<dbReference type="AlphaFoldDB" id="A0A157ZH16"/>
<evidence type="ECO:0000256" key="2">
    <source>
        <dbReference type="ARBA" id="ARBA00022803"/>
    </source>
</evidence>
<protein>
    <submittedName>
        <fullName evidence="5">TPR repeat-containing protein</fullName>
    </submittedName>
</protein>
<dbReference type="InterPro" id="IPR002201">
    <property type="entry name" value="Glyco_trans_9"/>
</dbReference>
<dbReference type="Gene3D" id="1.25.40.10">
    <property type="entry name" value="Tetratricopeptide repeat domain"/>
    <property type="match status" value="2"/>
</dbReference>
<dbReference type="GO" id="GO:0016757">
    <property type="term" value="F:glycosyltransferase activity"/>
    <property type="evidence" value="ECO:0007669"/>
    <property type="project" value="InterPro"/>
</dbReference>
<dbReference type="Gene3D" id="3.40.50.2000">
    <property type="entry name" value="Glycogen Phosphorylase B"/>
    <property type="match status" value="1"/>
</dbReference>
<sequence length="502" mass="56104">MYAQAADAYNSGHTQTALHWIERCLRVAPDHADVLHLRGVLALALGDAGDAERWLIKAVERSTNPAFHNTLSVVQTKLRAFDRAAATASSGLEHAQRWQPKVDQTVLLYNLGRALQLGSRFEEAAAAYRQLLALDPGHAHAHNNLGGVLNKLGAFDDALSHFSHATTLQPGNLEARSNLGHALLAAGRYREAWPHFEHRWSNFQDETGRPEGAPPDLPIPQWKGEPVRAERDRLLILNEQGLGDSLQFARYIPLTLARFAKVGFAGPGSLRELFVESFGRGSTEFEYLDAGRIDLRDWDVHSPLMSLPMAFDTSIDTVPADMPYLRADPRAAHRWSTRLAKLGDAALPRIGIAWAGGRFRPEVDALRSMPVELMDALVSWPQAHWISLQKPVDEAKSLLPRQRAHVIDWMDEVTDFADTAALVASLDLVICVDTSVAHLAGAMGKQVWLLNRYHGCWRWMRDREDTPWYPRMRLFNQNEPGNWNEVLGRVRAVLEGGAWRPA</sequence>